<evidence type="ECO:0000256" key="1">
    <source>
        <dbReference type="SAM" id="SignalP"/>
    </source>
</evidence>
<dbReference type="HOGENOM" id="CLU_076038_1_0_6"/>
<dbReference type="AlphaFoldDB" id="A1SRK1"/>
<keyword evidence="3" id="KW-1185">Reference proteome</keyword>
<dbReference type="Proteomes" id="UP000000639">
    <property type="component" value="Chromosome"/>
</dbReference>
<evidence type="ECO:0000313" key="3">
    <source>
        <dbReference type="Proteomes" id="UP000000639"/>
    </source>
</evidence>
<keyword evidence="1" id="KW-0732">Signal</keyword>
<proteinExistence type="predicted"/>
<organism evidence="2 3">
    <name type="scientific">Psychromonas ingrahamii (strain DSM 17664 / CCUG 51855 / 37)</name>
    <dbReference type="NCBI Taxonomy" id="357804"/>
    <lineage>
        <taxon>Bacteria</taxon>
        <taxon>Pseudomonadati</taxon>
        <taxon>Pseudomonadota</taxon>
        <taxon>Gammaproteobacteria</taxon>
        <taxon>Alteromonadales</taxon>
        <taxon>Psychromonadaceae</taxon>
        <taxon>Psychromonas</taxon>
    </lineage>
</organism>
<dbReference type="Pfam" id="PF00300">
    <property type="entry name" value="His_Phos_1"/>
    <property type="match status" value="1"/>
</dbReference>
<reference evidence="2 3" key="1">
    <citation type="submission" date="2007-01" db="EMBL/GenBank/DDBJ databases">
        <title>Complete sequence of Psychromonas ingrahamii 37.</title>
        <authorList>
            <consortium name="US DOE Joint Genome Institute"/>
            <person name="Copeland A."/>
            <person name="Lucas S."/>
            <person name="Lapidus A."/>
            <person name="Barry K."/>
            <person name="Detter J.C."/>
            <person name="Glavina del Rio T."/>
            <person name="Hammon N."/>
            <person name="Israni S."/>
            <person name="Dalin E."/>
            <person name="Tice H."/>
            <person name="Pitluck S."/>
            <person name="Thompson L.S."/>
            <person name="Brettin T."/>
            <person name="Bruce D."/>
            <person name="Han C."/>
            <person name="Tapia R."/>
            <person name="Schmutz J."/>
            <person name="Larimer F."/>
            <person name="Land M."/>
            <person name="Hauser L."/>
            <person name="Kyrpides N."/>
            <person name="Ivanova N."/>
            <person name="Staley J."/>
            <person name="Richardson P."/>
        </authorList>
    </citation>
    <scope>NUCLEOTIDE SEQUENCE [LARGE SCALE GENOMIC DNA]</scope>
    <source>
        <strain evidence="2 3">37</strain>
    </source>
</reference>
<gene>
    <name evidence="2" type="ordered locus">Ping_0249</name>
</gene>
<protein>
    <submittedName>
        <fullName evidence="2">Phosphoglycerate mutase</fullName>
    </submittedName>
</protein>
<dbReference type="InterPro" id="IPR013078">
    <property type="entry name" value="His_Pase_superF_clade-1"/>
</dbReference>
<dbReference type="eggNOG" id="COG0406">
    <property type="taxonomic scope" value="Bacteria"/>
</dbReference>
<dbReference type="SUPFAM" id="SSF53254">
    <property type="entry name" value="Phosphoglycerate mutase-like"/>
    <property type="match status" value="1"/>
</dbReference>
<dbReference type="KEGG" id="pin:Ping_0249"/>
<evidence type="ECO:0000313" key="2">
    <source>
        <dbReference type="EMBL" id="ABM02116.1"/>
    </source>
</evidence>
<dbReference type="OrthoDB" id="8685508at2"/>
<feature type="signal peptide" evidence="1">
    <location>
        <begin position="1"/>
        <end position="22"/>
    </location>
</feature>
<dbReference type="RefSeq" id="WP_011768675.1">
    <property type="nucleotide sequence ID" value="NC_008709.1"/>
</dbReference>
<dbReference type="EMBL" id="CP000510">
    <property type="protein sequence ID" value="ABM02116.1"/>
    <property type="molecule type" value="Genomic_DNA"/>
</dbReference>
<accession>A1SRK1</accession>
<dbReference type="STRING" id="357804.Ping_0249"/>
<dbReference type="CDD" id="cd07040">
    <property type="entry name" value="HP"/>
    <property type="match status" value="1"/>
</dbReference>
<dbReference type="Gene3D" id="3.40.50.1240">
    <property type="entry name" value="Phosphoglycerate mutase-like"/>
    <property type="match status" value="1"/>
</dbReference>
<name>A1SRK1_PSYIN</name>
<dbReference type="InterPro" id="IPR029033">
    <property type="entry name" value="His_PPase_superfam"/>
</dbReference>
<feature type="chain" id="PRO_5002637640" evidence="1">
    <location>
        <begin position="23"/>
        <end position="187"/>
    </location>
</feature>
<sequence length="187" mass="20602">MLVRYLLLFFIISSGSVQSVFAATNVDPIMDKLREIDANVLFIRHAIAPGFGDPDNFVINQCNTQRNLDAAGRSQAIALGQKLKQSNIVVDKVYSSYWCRCLETAKLLQLGVVVKFAGLNSFFEEHADRNQTLKLLQEKLSELDQNSLTLMVTHQVVIQAVSGIGVSSGGGVAYNTRTRKAVRVAIE</sequence>